<feature type="region of interest" description="Disordered" evidence="1">
    <location>
        <begin position="59"/>
        <end position="127"/>
    </location>
</feature>
<evidence type="ECO:0000313" key="2">
    <source>
        <dbReference type="EMBL" id="KIJ39551.1"/>
    </source>
</evidence>
<feature type="compositionally biased region" description="Low complexity" evidence="1">
    <location>
        <begin position="66"/>
        <end position="79"/>
    </location>
</feature>
<name>A0A0C9VP14_SPHS4</name>
<dbReference type="Proteomes" id="UP000054279">
    <property type="component" value="Unassembled WGS sequence"/>
</dbReference>
<evidence type="ECO:0000256" key="1">
    <source>
        <dbReference type="SAM" id="MobiDB-lite"/>
    </source>
</evidence>
<evidence type="ECO:0000313" key="3">
    <source>
        <dbReference type="Proteomes" id="UP000054279"/>
    </source>
</evidence>
<feature type="compositionally biased region" description="Polar residues" evidence="1">
    <location>
        <begin position="89"/>
        <end position="107"/>
    </location>
</feature>
<dbReference type="EMBL" id="KN837151">
    <property type="protein sequence ID" value="KIJ39551.1"/>
    <property type="molecule type" value="Genomic_DNA"/>
</dbReference>
<dbReference type="HOGENOM" id="CLU_1797694_0_0_1"/>
<sequence length="144" mass="15829">MSNNTHGFLAKIPQAEPSWRPTAKVQTLDLPRWFDSQHHLKEQMESVDLMGDVEIHQFEPTQENESIAPSPGSTPSAGSLVSLAPAIESSAQNTPLLIPNALQTPEELTQGKKRKRGMSGDGSPPSYWLRSQRFKASIIGIDIL</sequence>
<keyword evidence="3" id="KW-1185">Reference proteome</keyword>
<dbReference type="AlphaFoldDB" id="A0A0C9VP14"/>
<proteinExistence type="predicted"/>
<organism evidence="2 3">
    <name type="scientific">Sphaerobolus stellatus (strain SS14)</name>
    <dbReference type="NCBI Taxonomy" id="990650"/>
    <lineage>
        <taxon>Eukaryota</taxon>
        <taxon>Fungi</taxon>
        <taxon>Dikarya</taxon>
        <taxon>Basidiomycota</taxon>
        <taxon>Agaricomycotina</taxon>
        <taxon>Agaricomycetes</taxon>
        <taxon>Phallomycetidae</taxon>
        <taxon>Geastrales</taxon>
        <taxon>Sphaerobolaceae</taxon>
        <taxon>Sphaerobolus</taxon>
    </lineage>
</organism>
<accession>A0A0C9VP14</accession>
<reference evidence="2 3" key="1">
    <citation type="submission" date="2014-06" db="EMBL/GenBank/DDBJ databases">
        <title>Evolutionary Origins and Diversification of the Mycorrhizal Mutualists.</title>
        <authorList>
            <consortium name="DOE Joint Genome Institute"/>
            <consortium name="Mycorrhizal Genomics Consortium"/>
            <person name="Kohler A."/>
            <person name="Kuo A."/>
            <person name="Nagy L.G."/>
            <person name="Floudas D."/>
            <person name="Copeland A."/>
            <person name="Barry K.W."/>
            <person name="Cichocki N."/>
            <person name="Veneault-Fourrey C."/>
            <person name="LaButti K."/>
            <person name="Lindquist E.A."/>
            <person name="Lipzen A."/>
            <person name="Lundell T."/>
            <person name="Morin E."/>
            <person name="Murat C."/>
            <person name="Riley R."/>
            <person name="Ohm R."/>
            <person name="Sun H."/>
            <person name="Tunlid A."/>
            <person name="Henrissat B."/>
            <person name="Grigoriev I.V."/>
            <person name="Hibbett D.S."/>
            <person name="Martin F."/>
        </authorList>
    </citation>
    <scope>NUCLEOTIDE SEQUENCE [LARGE SCALE GENOMIC DNA]</scope>
    <source>
        <strain evidence="2 3">SS14</strain>
    </source>
</reference>
<gene>
    <name evidence="2" type="ORF">M422DRAFT_257603</name>
</gene>
<protein>
    <submittedName>
        <fullName evidence="2">Uncharacterized protein</fullName>
    </submittedName>
</protein>